<feature type="transmembrane region" description="Helical" evidence="5">
    <location>
        <begin position="76"/>
        <end position="107"/>
    </location>
</feature>
<dbReference type="PANTHER" id="PTHR24421:SF62">
    <property type="entry name" value="SENSORY TRANSDUCTION HISTIDINE KINASE"/>
    <property type="match status" value="1"/>
</dbReference>
<dbReference type="EMBL" id="FNDJ01000008">
    <property type="protein sequence ID" value="SDI95573.1"/>
    <property type="molecule type" value="Genomic_DNA"/>
</dbReference>
<dbReference type="InterPro" id="IPR005467">
    <property type="entry name" value="His_kinase_dom"/>
</dbReference>
<proteinExistence type="predicted"/>
<dbReference type="SUPFAM" id="SSF55874">
    <property type="entry name" value="ATPase domain of HSP90 chaperone/DNA topoisomerase II/histidine kinase"/>
    <property type="match status" value="1"/>
</dbReference>
<evidence type="ECO:0000256" key="2">
    <source>
        <dbReference type="ARBA" id="ARBA00022777"/>
    </source>
</evidence>
<dbReference type="AlphaFoldDB" id="A0A1G8PSZ0"/>
<feature type="domain" description="Histidine kinase" evidence="6">
    <location>
        <begin position="325"/>
        <end position="412"/>
    </location>
</feature>
<dbReference type="GO" id="GO:0000155">
    <property type="term" value="F:phosphorelay sensor kinase activity"/>
    <property type="evidence" value="ECO:0007669"/>
    <property type="project" value="InterPro"/>
</dbReference>
<gene>
    <name evidence="7" type="ORF">SAMN05421869_10818</name>
</gene>
<evidence type="ECO:0000256" key="5">
    <source>
        <dbReference type="SAM" id="Phobius"/>
    </source>
</evidence>
<dbReference type="OrthoDB" id="144293at2"/>
<keyword evidence="1" id="KW-0808">Transferase</keyword>
<dbReference type="GO" id="GO:0016020">
    <property type="term" value="C:membrane"/>
    <property type="evidence" value="ECO:0007669"/>
    <property type="project" value="InterPro"/>
</dbReference>
<feature type="transmembrane region" description="Helical" evidence="5">
    <location>
        <begin position="119"/>
        <end position="137"/>
    </location>
</feature>
<dbReference type="InterPro" id="IPR017205">
    <property type="entry name" value="Sig_transdc_His_kinase_ChrS"/>
</dbReference>
<dbReference type="InterPro" id="IPR036890">
    <property type="entry name" value="HATPase_C_sf"/>
</dbReference>
<dbReference type="InterPro" id="IPR011712">
    <property type="entry name" value="Sig_transdc_His_kin_sub3_dim/P"/>
</dbReference>
<evidence type="ECO:0000313" key="7">
    <source>
        <dbReference type="EMBL" id="SDI95573.1"/>
    </source>
</evidence>
<feature type="coiled-coil region" evidence="4">
    <location>
        <begin position="176"/>
        <end position="203"/>
    </location>
</feature>
<evidence type="ECO:0000313" key="8">
    <source>
        <dbReference type="Proteomes" id="UP000199202"/>
    </source>
</evidence>
<keyword evidence="5" id="KW-0812">Transmembrane</keyword>
<evidence type="ECO:0000256" key="4">
    <source>
        <dbReference type="SAM" id="Coils"/>
    </source>
</evidence>
<evidence type="ECO:0000256" key="3">
    <source>
        <dbReference type="ARBA" id="ARBA00023012"/>
    </source>
</evidence>
<dbReference type="Proteomes" id="UP000199202">
    <property type="component" value="Unassembled WGS sequence"/>
</dbReference>
<dbReference type="Gene3D" id="3.30.565.10">
    <property type="entry name" value="Histidine kinase-like ATPase, C-terminal domain"/>
    <property type="match status" value="1"/>
</dbReference>
<feature type="transmembrane region" description="Helical" evidence="5">
    <location>
        <begin position="14"/>
        <end position="34"/>
    </location>
</feature>
<evidence type="ECO:0000259" key="6">
    <source>
        <dbReference type="PROSITE" id="PS50109"/>
    </source>
</evidence>
<keyword evidence="5" id="KW-0472">Membrane</keyword>
<keyword evidence="8" id="KW-1185">Reference proteome</keyword>
<protein>
    <submittedName>
        <fullName evidence="7">Signal transduction histidine kinase</fullName>
    </submittedName>
</protein>
<feature type="transmembrane region" description="Helical" evidence="5">
    <location>
        <begin position="46"/>
        <end position="64"/>
    </location>
</feature>
<evidence type="ECO:0000256" key="1">
    <source>
        <dbReference type="ARBA" id="ARBA00022679"/>
    </source>
</evidence>
<feature type="transmembrane region" description="Helical" evidence="5">
    <location>
        <begin position="143"/>
        <end position="166"/>
    </location>
</feature>
<dbReference type="RefSeq" id="WP_090932830.1">
    <property type="nucleotide sequence ID" value="NZ_FNDJ01000008.1"/>
</dbReference>
<accession>A0A1G8PSZ0</accession>
<dbReference type="InterPro" id="IPR003594">
    <property type="entry name" value="HATPase_dom"/>
</dbReference>
<name>A0A1G8PSZ0_9ACTN</name>
<dbReference type="PIRSF" id="PIRSF037434">
    <property type="entry name" value="STHK_ChrS"/>
    <property type="match status" value="1"/>
</dbReference>
<dbReference type="STRING" id="633440.SAMN05421869_10818"/>
<sequence>MTPSDPLDTAQEQWATGLAVLPYALLAVSAGLALLTGDGTSWDHRLGVLGLSALAAAWTLWMVTLHPAWMANGKAAGLYIAGLVVFVAALGLLSPWFAGFFAFTGYVHSWHLLRGRWRIAGVAATAAAAVTGYFGGLPGPDPAIISSYVLVIVAIVILVVVISLFGDMTADQSVRRKKMVEQLAETNARLEDTMRENAGLQAQLLLHAREAGATDERQRMAREIHDTLAQGLAGIITQVQAAAKAKDDPAEWQRHLDNAARLARDSLAEARRSVHAVGPAELESVRLPEALAEVARRWEGIHGVRTEFATTGTARPLHPEVEVTLLRVAQEALANVGKHAGAARVGVTVSYMDEVVTLDVRDDGAGFIPGAHSGGFGMTSMRQRVARLAGSLEIESEPGAGTAVSATVPVREPR</sequence>
<dbReference type="PROSITE" id="PS50109">
    <property type="entry name" value="HIS_KIN"/>
    <property type="match status" value="1"/>
</dbReference>
<dbReference type="PANTHER" id="PTHR24421">
    <property type="entry name" value="NITRATE/NITRITE SENSOR PROTEIN NARX-RELATED"/>
    <property type="match status" value="1"/>
</dbReference>
<dbReference type="Pfam" id="PF07730">
    <property type="entry name" value="HisKA_3"/>
    <property type="match status" value="1"/>
</dbReference>
<dbReference type="SMART" id="SM00387">
    <property type="entry name" value="HATPase_c"/>
    <property type="match status" value="1"/>
</dbReference>
<keyword evidence="2 7" id="KW-0418">Kinase</keyword>
<keyword evidence="3" id="KW-0902">Two-component regulatory system</keyword>
<dbReference type="GO" id="GO:0046983">
    <property type="term" value="F:protein dimerization activity"/>
    <property type="evidence" value="ECO:0007669"/>
    <property type="project" value="InterPro"/>
</dbReference>
<dbReference type="Pfam" id="PF02518">
    <property type="entry name" value="HATPase_c"/>
    <property type="match status" value="1"/>
</dbReference>
<reference evidence="7 8" key="1">
    <citation type="submission" date="2016-10" db="EMBL/GenBank/DDBJ databases">
        <authorList>
            <person name="de Groot N.N."/>
        </authorList>
    </citation>
    <scope>NUCLEOTIDE SEQUENCE [LARGE SCALE GENOMIC DNA]</scope>
    <source>
        <strain evidence="7 8">CGMCC 4.6533</strain>
    </source>
</reference>
<keyword evidence="4" id="KW-0175">Coiled coil</keyword>
<organism evidence="7 8">
    <name type="scientific">Nonomuraea jiangxiensis</name>
    <dbReference type="NCBI Taxonomy" id="633440"/>
    <lineage>
        <taxon>Bacteria</taxon>
        <taxon>Bacillati</taxon>
        <taxon>Actinomycetota</taxon>
        <taxon>Actinomycetes</taxon>
        <taxon>Streptosporangiales</taxon>
        <taxon>Streptosporangiaceae</taxon>
        <taxon>Nonomuraea</taxon>
    </lineage>
</organism>
<keyword evidence="5" id="KW-1133">Transmembrane helix</keyword>
<dbReference type="InterPro" id="IPR050482">
    <property type="entry name" value="Sensor_HK_TwoCompSys"/>
</dbReference>
<dbReference type="CDD" id="cd16917">
    <property type="entry name" value="HATPase_UhpB-NarQ-NarX-like"/>
    <property type="match status" value="1"/>
</dbReference>
<dbReference type="Gene3D" id="1.20.5.1930">
    <property type="match status" value="1"/>
</dbReference>